<dbReference type="EMBL" id="OU015567">
    <property type="protein sequence ID" value="CAG5112048.1"/>
    <property type="molecule type" value="Genomic_DNA"/>
</dbReference>
<proteinExistence type="predicted"/>
<dbReference type="PANTHER" id="PTHR10915">
    <property type="entry name" value="SYNDECAN"/>
    <property type="match status" value="1"/>
</dbReference>
<dbReference type="Gene3D" id="1.20.5.930">
    <property type="entry name" value="Bicelle-embedded integrin alpha(iib) transmembrane segment"/>
    <property type="match status" value="1"/>
</dbReference>
<reference evidence="6 7" key="1">
    <citation type="submission" date="2021-04" db="EMBL/GenBank/DDBJ databases">
        <authorList>
            <person name="Bliznina A."/>
        </authorList>
    </citation>
    <scope>NUCLEOTIDE SEQUENCE [LARGE SCALE GENOMIC DNA]</scope>
</reference>
<keyword evidence="1" id="KW-0325">Glycoprotein</keyword>
<feature type="region of interest" description="Disordered" evidence="3">
    <location>
        <begin position="234"/>
        <end position="313"/>
    </location>
</feature>
<organism evidence="6 7">
    <name type="scientific">Oikopleura dioica</name>
    <name type="common">Tunicate</name>
    <dbReference type="NCBI Taxonomy" id="34765"/>
    <lineage>
        <taxon>Eukaryota</taxon>
        <taxon>Metazoa</taxon>
        <taxon>Chordata</taxon>
        <taxon>Tunicata</taxon>
        <taxon>Appendicularia</taxon>
        <taxon>Copelata</taxon>
        <taxon>Oikopleuridae</taxon>
        <taxon>Oikopleura</taxon>
    </lineage>
</organism>
<dbReference type="PANTHER" id="PTHR10915:SF1">
    <property type="entry name" value="SYNDECAN"/>
    <property type="match status" value="1"/>
</dbReference>
<evidence type="ECO:0000256" key="3">
    <source>
        <dbReference type="SAM" id="MobiDB-lite"/>
    </source>
</evidence>
<feature type="compositionally biased region" description="Low complexity" evidence="3">
    <location>
        <begin position="274"/>
        <end position="312"/>
    </location>
</feature>
<feature type="transmembrane region" description="Helical" evidence="4">
    <location>
        <begin position="320"/>
        <end position="341"/>
    </location>
</feature>
<evidence type="ECO:0000313" key="7">
    <source>
        <dbReference type="Proteomes" id="UP001158576"/>
    </source>
</evidence>
<dbReference type="CDD" id="cd00037">
    <property type="entry name" value="CLECT"/>
    <property type="match status" value="1"/>
</dbReference>
<protein>
    <submittedName>
        <fullName evidence="6">Oidioi.mRNA.OKI2018_I69.chr2.g6304.t1.cds</fullName>
    </submittedName>
</protein>
<keyword evidence="5" id="KW-0732">Signal</keyword>
<feature type="signal peptide" evidence="5">
    <location>
        <begin position="1"/>
        <end position="16"/>
    </location>
</feature>
<name>A0ABN7T6F9_OIKDI</name>
<feature type="chain" id="PRO_5045115340" evidence="5">
    <location>
        <begin position="17"/>
        <end position="362"/>
    </location>
</feature>
<feature type="compositionally biased region" description="Polar residues" evidence="3">
    <location>
        <begin position="252"/>
        <end position="261"/>
    </location>
</feature>
<keyword evidence="4" id="KW-1133">Transmembrane helix</keyword>
<dbReference type="InterPro" id="IPR001050">
    <property type="entry name" value="Syndecan"/>
</dbReference>
<evidence type="ECO:0000256" key="5">
    <source>
        <dbReference type="SAM" id="SignalP"/>
    </source>
</evidence>
<evidence type="ECO:0000256" key="1">
    <source>
        <dbReference type="ARBA" id="ARBA00022974"/>
    </source>
</evidence>
<keyword evidence="7" id="KW-1185">Reference proteome</keyword>
<evidence type="ECO:0000313" key="6">
    <source>
        <dbReference type="EMBL" id="CAG5112048.1"/>
    </source>
</evidence>
<keyword evidence="2" id="KW-0357">Heparan sulfate</keyword>
<keyword evidence="4" id="KW-0812">Transmembrane</keyword>
<gene>
    <name evidence="6" type="ORF">OKIOD_LOCUS15069</name>
</gene>
<accession>A0ABN7T6F9</accession>
<dbReference type="Gene3D" id="3.10.100.10">
    <property type="entry name" value="Mannose-Binding Protein A, subunit A"/>
    <property type="match status" value="1"/>
</dbReference>
<evidence type="ECO:0000256" key="2">
    <source>
        <dbReference type="ARBA" id="ARBA00023207"/>
    </source>
</evidence>
<sequence length="362" mass="39785">MKKLLALVASTAVVTCEPACFLPTDNLRQDGKVETCQSQWEFEIKGRTITHYGFLPSENSSAHKSFNDTFNFCQSHGLQSLVIHSRDHQEDVTEKLEEMINETGTGAAMHSNFWLSMERDQKTKDFQWKSWFELPSNYDDYVEGYCPIDDASDNDGVSFWKTPPDANSRTEHCAVMRIHYPDTEGVKNWETTACSSDQNGQLGTSHGFVCVSDPDWKMLDDDCLIIFPTTTTTTTTSTKTTTTTSTKYTGPPTESSSTQGPGVTDNPEGTDGPTESTTKSTSTKDPSNPGTDPNNPDNGSSSSTTTTTTTTTKESEDVNVGIIVGGVLGGLFFLVLIIFIIMRCLKPDNSIEDEEDEIDMSA</sequence>
<keyword evidence="1" id="KW-0654">Proteoglycan</keyword>
<evidence type="ECO:0000256" key="4">
    <source>
        <dbReference type="SAM" id="Phobius"/>
    </source>
</evidence>
<keyword evidence="4" id="KW-0472">Membrane</keyword>
<dbReference type="Proteomes" id="UP001158576">
    <property type="component" value="Chromosome 2"/>
</dbReference>
<feature type="compositionally biased region" description="Low complexity" evidence="3">
    <location>
        <begin position="234"/>
        <end position="247"/>
    </location>
</feature>
<dbReference type="InterPro" id="IPR016187">
    <property type="entry name" value="CTDL_fold"/>
</dbReference>
<dbReference type="SUPFAM" id="SSF56436">
    <property type="entry name" value="C-type lectin-like"/>
    <property type="match status" value="1"/>
</dbReference>
<dbReference type="InterPro" id="IPR016186">
    <property type="entry name" value="C-type_lectin-like/link_sf"/>
</dbReference>